<comment type="caution">
    <text evidence="7">The sequence shown here is derived from an EMBL/GenBank/DDBJ whole genome shotgun (WGS) entry which is preliminary data.</text>
</comment>
<name>A0A972K0N1_9BACL</name>
<gene>
    <name evidence="7" type="ORF">GC093_16645</name>
</gene>
<dbReference type="Proteomes" id="UP000641588">
    <property type="component" value="Unassembled WGS sequence"/>
</dbReference>
<keyword evidence="5" id="KW-0449">Lipoprotein</keyword>
<dbReference type="InterPro" id="IPR006059">
    <property type="entry name" value="SBP"/>
</dbReference>
<evidence type="ECO:0000256" key="3">
    <source>
        <dbReference type="ARBA" id="ARBA00023136"/>
    </source>
</evidence>
<keyword evidence="8" id="KW-1185">Reference proteome</keyword>
<dbReference type="EMBL" id="WHOD01000065">
    <property type="protein sequence ID" value="NOU94836.1"/>
    <property type="molecule type" value="Genomic_DNA"/>
</dbReference>
<evidence type="ECO:0000313" key="7">
    <source>
        <dbReference type="EMBL" id="NOU94836.1"/>
    </source>
</evidence>
<dbReference type="Gene3D" id="3.40.190.10">
    <property type="entry name" value="Periplasmic binding protein-like II"/>
    <property type="match status" value="2"/>
</dbReference>
<keyword evidence="3" id="KW-0472">Membrane</keyword>
<evidence type="ECO:0000256" key="6">
    <source>
        <dbReference type="SAM" id="SignalP"/>
    </source>
</evidence>
<feature type="signal peptide" evidence="6">
    <location>
        <begin position="1"/>
        <end position="24"/>
    </location>
</feature>
<keyword evidence="1" id="KW-1003">Cell membrane</keyword>
<proteinExistence type="predicted"/>
<reference evidence="7" key="1">
    <citation type="submission" date="2019-10" db="EMBL/GenBank/DDBJ databases">
        <title>Description of Paenibacillus glebae sp. nov.</title>
        <authorList>
            <person name="Carlier A."/>
            <person name="Qi S."/>
        </authorList>
    </citation>
    <scope>NUCLEOTIDE SEQUENCE</scope>
    <source>
        <strain evidence="7">LMG 31456</strain>
    </source>
</reference>
<dbReference type="PROSITE" id="PS51257">
    <property type="entry name" value="PROKAR_LIPOPROTEIN"/>
    <property type="match status" value="1"/>
</dbReference>
<evidence type="ECO:0000256" key="1">
    <source>
        <dbReference type="ARBA" id="ARBA00022475"/>
    </source>
</evidence>
<dbReference type="InterPro" id="IPR050490">
    <property type="entry name" value="Bact_solute-bd_prot1"/>
</dbReference>
<organism evidence="7 8">
    <name type="scientific">Paenibacillus foliorum</name>
    <dbReference type="NCBI Taxonomy" id="2654974"/>
    <lineage>
        <taxon>Bacteria</taxon>
        <taxon>Bacillati</taxon>
        <taxon>Bacillota</taxon>
        <taxon>Bacilli</taxon>
        <taxon>Bacillales</taxon>
        <taxon>Paenibacillaceae</taxon>
        <taxon>Paenibacillus</taxon>
    </lineage>
</organism>
<dbReference type="PANTHER" id="PTHR43649:SF33">
    <property type="entry name" value="POLYGALACTURONAN_RHAMNOGALACTURONAN-BINDING PROTEIN YTCQ"/>
    <property type="match status" value="1"/>
</dbReference>
<accession>A0A972K0N1</accession>
<keyword evidence="2 6" id="KW-0732">Signal</keyword>
<dbReference type="SUPFAM" id="SSF53850">
    <property type="entry name" value="Periplasmic binding protein-like II"/>
    <property type="match status" value="1"/>
</dbReference>
<evidence type="ECO:0000256" key="4">
    <source>
        <dbReference type="ARBA" id="ARBA00023139"/>
    </source>
</evidence>
<feature type="chain" id="PRO_5037225152" evidence="6">
    <location>
        <begin position="25"/>
        <end position="507"/>
    </location>
</feature>
<sequence>MRRRLVLPLTIFLFAAMVSGCTTADRQRSVEKAGSRNDEDLLAAERIPGQNERFTLKALSNTPLETPDLNNRFWTRIQEMFQVKLQAEFIPLDDYDRRLRLVLSSGDLPEVMVLNTIDDSVFNKAVKQGLFWDLNELAGNLSDFPNLKQNISETAWKYTKIEGRNYVIPRARPLLDGGLHWRPDLFNKLGLPQPRTLDEYVNSLKKIVDANPDKRYIGLHFEEAFFNAFGGFETVYNNEGGLVYKYFTDSYTEFVKWYRHVYSMGLMSKEFAILKGSDKENMFRSDKALTYFRNMYHSYTYEQELKKIDPSYEAGVITYLNGPKGHSGEYGMAFTGGFVIARSVPKDKALRILHMYNQAAAPEVTDQLLRGFEGIHYNKVDGKRIPTELAKKEINNAVMQIFPNADDEWQKVVNYTAPKEWNDKMKTVAQTLYEAEAKIDPFRVIRSETWLKQWPKVQDDYISIRTQAVMGLIPMEEYEDFVKKYREKPEFKRAFKEFADSFQLMMN</sequence>
<keyword evidence="4" id="KW-0564">Palmitate</keyword>
<dbReference type="RefSeq" id="WP_171653051.1">
    <property type="nucleotide sequence ID" value="NZ_WHOD01000065.1"/>
</dbReference>
<dbReference type="PANTHER" id="PTHR43649">
    <property type="entry name" value="ARABINOSE-BINDING PROTEIN-RELATED"/>
    <property type="match status" value="1"/>
</dbReference>
<evidence type="ECO:0000313" key="8">
    <source>
        <dbReference type="Proteomes" id="UP000641588"/>
    </source>
</evidence>
<protein>
    <submittedName>
        <fullName evidence="7">Extracellular solute-binding protein</fullName>
    </submittedName>
</protein>
<evidence type="ECO:0000256" key="5">
    <source>
        <dbReference type="ARBA" id="ARBA00023288"/>
    </source>
</evidence>
<evidence type="ECO:0000256" key="2">
    <source>
        <dbReference type="ARBA" id="ARBA00022729"/>
    </source>
</evidence>
<dbReference type="Pfam" id="PF01547">
    <property type="entry name" value="SBP_bac_1"/>
    <property type="match status" value="1"/>
</dbReference>
<dbReference type="AlphaFoldDB" id="A0A972K0N1"/>